<dbReference type="Gene3D" id="2.60.40.10">
    <property type="entry name" value="Immunoglobulins"/>
    <property type="match status" value="1"/>
</dbReference>
<evidence type="ECO:0000256" key="4">
    <source>
        <dbReference type="ARBA" id="ARBA00023319"/>
    </source>
</evidence>
<dbReference type="InterPro" id="IPR051287">
    <property type="entry name" value="TCR_variable_region"/>
</dbReference>
<dbReference type="SUPFAM" id="SSF48726">
    <property type="entry name" value="Immunoglobulin"/>
    <property type="match status" value="1"/>
</dbReference>
<keyword evidence="1 7" id="KW-0732">Signal</keyword>
<organism evidence="9 10">
    <name type="scientific">Astyanax mexicanus</name>
    <name type="common">Blind cave fish</name>
    <name type="synonym">Astyanax fasciatus mexicanus</name>
    <dbReference type="NCBI Taxonomy" id="7994"/>
    <lineage>
        <taxon>Eukaryota</taxon>
        <taxon>Metazoa</taxon>
        <taxon>Chordata</taxon>
        <taxon>Craniata</taxon>
        <taxon>Vertebrata</taxon>
        <taxon>Euteleostomi</taxon>
        <taxon>Actinopterygii</taxon>
        <taxon>Neopterygii</taxon>
        <taxon>Teleostei</taxon>
        <taxon>Ostariophysi</taxon>
        <taxon>Characiformes</taxon>
        <taxon>Characoidei</taxon>
        <taxon>Acestrorhamphidae</taxon>
        <taxon>Acestrorhamphinae</taxon>
        <taxon>Astyanax</taxon>
    </lineage>
</organism>
<keyword evidence="6" id="KW-0812">Transmembrane</keyword>
<evidence type="ECO:0000313" key="10">
    <source>
        <dbReference type="Proteomes" id="UP000694621"/>
    </source>
</evidence>
<keyword evidence="6" id="KW-0472">Membrane</keyword>
<evidence type="ECO:0000256" key="3">
    <source>
        <dbReference type="ARBA" id="ARBA00023170"/>
    </source>
</evidence>
<dbReference type="AlphaFoldDB" id="A0A8B9RMK0"/>
<feature type="domain" description="Ig-like" evidence="8">
    <location>
        <begin position="35"/>
        <end position="114"/>
    </location>
</feature>
<sequence>MLRHATILFILVLISGVTADYIGVKEEDKSIIRNERDVVTLRCFYESTSRDIMLYWFRQHSKGAPHFLLYKGAKAFTRFKSSPADTRLKSVTNDTSTALTIAAVNFSDSALYYCALGGAHVLGGGGAYYGRSRGKKK</sequence>
<dbReference type="PANTHER" id="PTHR19367">
    <property type="entry name" value="T-CELL RECEPTOR ALPHA CHAIN V REGION"/>
    <property type="match status" value="1"/>
</dbReference>
<dbReference type="InterPro" id="IPR036179">
    <property type="entry name" value="Ig-like_dom_sf"/>
</dbReference>
<dbReference type="PANTHER" id="PTHR19367:SF18">
    <property type="entry name" value="T CELL RECEPTOR ALPHA VARIABLE 16"/>
    <property type="match status" value="1"/>
</dbReference>
<keyword evidence="5" id="KW-0391">Immunity</keyword>
<dbReference type="InterPro" id="IPR013106">
    <property type="entry name" value="Ig_V-set"/>
</dbReference>
<feature type="transmembrane region" description="Helical" evidence="6">
    <location>
        <begin position="110"/>
        <end position="130"/>
    </location>
</feature>
<keyword evidence="3" id="KW-0675">Receptor</keyword>
<reference evidence="9" key="1">
    <citation type="submission" date="2025-08" db="UniProtKB">
        <authorList>
            <consortium name="Ensembl"/>
        </authorList>
    </citation>
    <scope>IDENTIFICATION</scope>
</reference>
<dbReference type="GO" id="GO:0002250">
    <property type="term" value="P:adaptive immune response"/>
    <property type="evidence" value="ECO:0007669"/>
    <property type="project" value="UniProtKB-KW"/>
</dbReference>
<dbReference type="GO" id="GO:0042101">
    <property type="term" value="C:T cell receptor complex"/>
    <property type="evidence" value="ECO:0007669"/>
    <property type="project" value="UniProtKB-KW"/>
</dbReference>
<evidence type="ECO:0000256" key="6">
    <source>
        <dbReference type="SAM" id="Phobius"/>
    </source>
</evidence>
<dbReference type="PROSITE" id="PS50835">
    <property type="entry name" value="IG_LIKE"/>
    <property type="match status" value="1"/>
</dbReference>
<evidence type="ECO:0000259" key="8">
    <source>
        <dbReference type="PROSITE" id="PS50835"/>
    </source>
</evidence>
<keyword evidence="4" id="KW-0393">Immunoglobulin domain</keyword>
<keyword evidence="6" id="KW-1133">Transmembrane helix</keyword>
<dbReference type="Ensembl" id="ENSAMXT00005057777.1">
    <property type="protein sequence ID" value="ENSAMXP00005053425.1"/>
    <property type="gene ID" value="ENSAMXG00005023940.1"/>
</dbReference>
<dbReference type="SMART" id="SM00406">
    <property type="entry name" value="IGv"/>
    <property type="match status" value="1"/>
</dbReference>
<keyword evidence="5" id="KW-1279">T cell receptor</keyword>
<dbReference type="Proteomes" id="UP000694621">
    <property type="component" value="Unplaced"/>
</dbReference>
<feature type="signal peptide" evidence="7">
    <location>
        <begin position="1"/>
        <end position="19"/>
    </location>
</feature>
<dbReference type="SMART" id="SM00409">
    <property type="entry name" value="IG"/>
    <property type="match status" value="1"/>
</dbReference>
<protein>
    <recommendedName>
        <fullName evidence="8">Ig-like domain-containing protein</fullName>
    </recommendedName>
</protein>
<evidence type="ECO:0000256" key="1">
    <source>
        <dbReference type="ARBA" id="ARBA00022729"/>
    </source>
</evidence>
<evidence type="ECO:0000256" key="5">
    <source>
        <dbReference type="ARBA" id="ARBA00043266"/>
    </source>
</evidence>
<dbReference type="InterPro" id="IPR003599">
    <property type="entry name" value="Ig_sub"/>
</dbReference>
<dbReference type="Pfam" id="PF07686">
    <property type="entry name" value="V-set"/>
    <property type="match status" value="1"/>
</dbReference>
<name>A0A8B9RMK0_ASTMX</name>
<evidence type="ECO:0000256" key="7">
    <source>
        <dbReference type="SAM" id="SignalP"/>
    </source>
</evidence>
<keyword evidence="2" id="KW-1064">Adaptive immunity</keyword>
<dbReference type="InterPro" id="IPR013783">
    <property type="entry name" value="Ig-like_fold"/>
</dbReference>
<feature type="chain" id="PRO_5033997048" description="Ig-like domain-containing protein" evidence="7">
    <location>
        <begin position="20"/>
        <end position="137"/>
    </location>
</feature>
<accession>A0A8B9RMK0</accession>
<evidence type="ECO:0000313" key="9">
    <source>
        <dbReference type="Ensembl" id="ENSAMXP00005053425.1"/>
    </source>
</evidence>
<dbReference type="InterPro" id="IPR007110">
    <property type="entry name" value="Ig-like_dom"/>
</dbReference>
<proteinExistence type="predicted"/>
<evidence type="ECO:0000256" key="2">
    <source>
        <dbReference type="ARBA" id="ARBA00023130"/>
    </source>
</evidence>